<keyword evidence="2" id="KW-0805">Transcription regulation</keyword>
<dbReference type="Pfam" id="PF00319">
    <property type="entry name" value="SRF-TF"/>
    <property type="match status" value="1"/>
</dbReference>
<reference evidence="8" key="1">
    <citation type="submission" date="2024-07" db="EMBL/GenBank/DDBJ databases">
        <title>Two chromosome-level genome assemblies of Korean endemic species Abeliophyllum distichum and Forsythia ovata (Oleaceae).</title>
        <authorList>
            <person name="Jang H."/>
        </authorList>
    </citation>
    <scope>NUCLEOTIDE SEQUENCE [LARGE SCALE GENOMIC DNA]</scope>
</reference>
<comment type="caution">
    <text evidence="7">The sequence shown here is derived from an EMBL/GenBank/DDBJ whole genome shotgun (WGS) entry which is preliminary data.</text>
</comment>
<dbReference type="PANTHER" id="PTHR11945:SF387">
    <property type="entry name" value="AGAMOUS-LIKE MADS-BOX PROTEIN AGL80"/>
    <property type="match status" value="1"/>
</dbReference>
<feature type="domain" description="MADS-box" evidence="6">
    <location>
        <begin position="1"/>
        <end position="57"/>
    </location>
</feature>
<dbReference type="PROSITE" id="PS50066">
    <property type="entry name" value="MADS_BOX_2"/>
    <property type="match status" value="1"/>
</dbReference>
<sequence>MVRSKIKYELIADERARKETFRKRKLSLFKKLNEFKTLCNVEACAVISNEKGAQPEFWPSPPEAFNVIQTFKNLPSSSQTSNMVNGEGFLKQNLSRLAKNLDKEKWKVQSLEQELLLDKCLSEESVLEETNSGDLQKLLCLLEKKMRMVDDNIVTLEHSDSTVISSVKEIGSGSTLGKGKQPL</sequence>
<organism evidence="7 8">
    <name type="scientific">Forsythia ovata</name>
    <dbReference type="NCBI Taxonomy" id="205694"/>
    <lineage>
        <taxon>Eukaryota</taxon>
        <taxon>Viridiplantae</taxon>
        <taxon>Streptophyta</taxon>
        <taxon>Embryophyta</taxon>
        <taxon>Tracheophyta</taxon>
        <taxon>Spermatophyta</taxon>
        <taxon>Magnoliopsida</taxon>
        <taxon>eudicotyledons</taxon>
        <taxon>Gunneridae</taxon>
        <taxon>Pentapetalae</taxon>
        <taxon>asterids</taxon>
        <taxon>lamiids</taxon>
        <taxon>Lamiales</taxon>
        <taxon>Oleaceae</taxon>
        <taxon>Forsythieae</taxon>
        <taxon>Forsythia</taxon>
    </lineage>
</organism>
<comment type="subcellular location">
    <subcellularLocation>
        <location evidence="1">Nucleus</location>
    </subcellularLocation>
</comment>
<keyword evidence="3" id="KW-0238">DNA-binding</keyword>
<dbReference type="GO" id="GO:0005634">
    <property type="term" value="C:nucleus"/>
    <property type="evidence" value="ECO:0007669"/>
    <property type="project" value="UniProtKB-SubCell"/>
</dbReference>
<evidence type="ECO:0000259" key="6">
    <source>
        <dbReference type="PROSITE" id="PS50066"/>
    </source>
</evidence>
<dbReference type="GO" id="GO:0003677">
    <property type="term" value="F:DNA binding"/>
    <property type="evidence" value="ECO:0007669"/>
    <property type="project" value="UniProtKB-KW"/>
</dbReference>
<keyword evidence="5" id="KW-0539">Nucleus</keyword>
<dbReference type="Gene3D" id="3.40.1810.10">
    <property type="entry name" value="Transcription factor, MADS-box"/>
    <property type="match status" value="1"/>
</dbReference>
<keyword evidence="8" id="KW-1185">Reference proteome</keyword>
<protein>
    <submittedName>
        <fullName evidence="7">Agamous-like MADS-box protein AGL80</fullName>
    </submittedName>
</protein>
<name>A0ABD1U5C3_9LAMI</name>
<evidence type="ECO:0000256" key="3">
    <source>
        <dbReference type="ARBA" id="ARBA00023125"/>
    </source>
</evidence>
<proteinExistence type="predicted"/>
<dbReference type="InterPro" id="IPR033897">
    <property type="entry name" value="SRF-like_MADS-box"/>
</dbReference>
<dbReference type="InterPro" id="IPR002100">
    <property type="entry name" value="TF_MADSbox"/>
</dbReference>
<evidence type="ECO:0000313" key="8">
    <source>
        <dbReference type="Proteomes" id="UP001604277"/>
    </source>
</evidence>
<dbReference type="SMART" id="SM00432">
    <property type="entry name" value="MADS"/>
    <property type="match status" value="1"/>
</dbReference>
<dbReference type="InterPro" id="IPR036879">
    <property type="entry name" value="TF_MADSbox_sf"/>
</dbReference>
<evidence type="ECO:0000256" key="1">
    <source>
        <dbReference type="ARBA" id="ARBA00004123"/>
    </source>
</evidence>
<dbReference type="Proteomes" id="UP001604277">
    <property type="component" value="Unassembled WGS sequence"/>
</dbReference>
<dbReference type="CDD" id="cd00266">
    <property type="entry name" value="MADS_SRF_like"/>
    <property type="match status" value="1"/>
</dbReference>
<evidence type="ECO:0000256" key="5">
    <source>
        <dbReference type="ARBA" id="ARBA00023242"/>
    </source>
</evidence>
<evidence type="ECO:0000256" key="2">
    <source>
        <dbReference type="ARBA" id="ARBA00023015"/>
    </source>
</evidence>
<dbReference type="EMBL" id="JBFOLJ010000007">
    <property type="protein sequence ID" value="KAL2520206.1"/>
    <property type="molecule type" value="Genomic_DNA"/>
</dbReference>
<evidence type="ECO:0000256" key="4">
    <source>
        <dbReference type="ARBA" id="ARBA00023163"/>
    </source>
</evidence>
<dbReference type="PANTHER" id="PTHR11945">
    <property type="entry name" value="MADS BOX PROTEIN"/>
    <property type="match status" value="1"/>
</dbReference>
<gene>
    <name evidence="7" type="ORF">Fot_24129</name>
</gene>
<dbReference type="PRINTS" id="PR00404">
    <property type="entry name" value="MADSDOMAIN"/>
</dbReference>
<keyword evidence="4" id="KW-0804">Transcription</keyword>
<accession>A0ABD1U5C3</accession>
<evidence type="ECO:0000313" key="7">
    <source>
        <dbReference type="EMBL" id="KAL2520206.1"/>
    </source>
</evidence>
<dbReference type="AlphaFoldDB" id="A0ABD1U5C3"/>
<dbReference type="SUPFAM" id="SSF55455">
    <property type="entry name" value="SRF-like"/>
    <property type="match status" value="1"/>
</dbReference>